<evidence type="ECO:0000259" key="1">
    <source>
        <dbReference type="Pfam" id="PF01850"/>
    </source>
</evidence>
<dbReference type="InterPro" id="IPR002716">
    <property type="entry name" value="PIN_dom"/>
</dbReference>
<dbReference type="InterPro" id="IPR029060">
    <property type="entry name" value="PIN-like_dom_sf"/>
</dbReference>
<evidence type="ECO:0000313" key="2">
    <source>
        <dbReference type="EMBL" id="MFC5579603.1"/>
    </source>
</evidence>
<dbReference type="Pfam" id="PF01850">
    <property type="entry name" value="PIN"/>
    <property type="match status" value="1"/>
</dbReference>
<proteinExistence type="predicted"/>
<dbReference type="RefSeq" id="WP_377323330.1">
    <property type="nucleotide sequence ID" value="NZ_JBHSNG010000001.1"/>
</dbReference>
<protein>
    <submittedName>
        <fullName evidence="2">PIN domain-containing protein</fullName>
    </submittedName>
</protein>
<accession>A0ABW0SRU3</accession>
<evidence type="ECO:0000313" key="3">
    <source>
        <dbReference type="Proteomes" id="UP001596111"/>
    </source>
</evidence>
<reference evidence="3" key="1">
    <citation type="journal article" date="2019" name="Int. J. Syst. Evol. Microbiol.">
        <title>The Global Catalogue of Microorganisms (GCM) 10K type strain sequencing project: providing services to taxonomists for standard genome sequencing and annotation.</title>
        <authorList>
            <consortium name="The Broad Institute Genomics Platform"/>
            <consortium name="The Broad Institute Genome Sequencing Center for Infectious Disease"/>
            <person name="Wu L."/>
            <person name="Ma J."/>
        </authorList>
    </citation>
    <scope>NUCLEOTIDE SEQUENCE [LARGE SCALE GENOMIC DNA]</scope>
    <source>
        <strain evidence="3">CGMCC 1.13587</strain>
    </source>
</reference>
<comment type="caution">
    <text evidence="2">The sequence shown here is derived from an EMBL/GenBank/DDBJ whole genome shotgun (WGS) entry which is preliminary data.</text>
</comment>
<dbReference type="PANTHER" id="PTHR39664:SF2">
    <property type="entry name" value="NUCLEIC ACID-BINDING PROTEIN, CONTAINING PIN DOMAIN-RELATED"/>
    <property type="match status" value="1"/>
</dbReference>
<feature type="domain" description="PIN" evidence="1">
    <location>
        <begin position="4"/>
        <end position="125"/>
    </location>
</feature>
<keyword evidence="3" id="KW-1185">Reference proteome</keyword>
<name>A0ABW0SRU3_9GAMM</name>
<organism evidence="2 3">
    <name type="scientific">Rhodanobacter terrae</name>
    <dbReference type="NCBI Taxonomy" id="418647"/>
    <lineage>
        <taxon>Bacteria</taxon>
        <taxon>Pseudomonadati</taxon>
        <taxon>Pseudomonadota</taxon>
        <taxon>Gammaproteobacteria</taxon>
        <taxon>Lysobacterales</taxon>
        <taxon>Rhodanobacteraceae</taxon>
        <taxon>Rhodanobacter</taxon>
    </lineage>
</organism>
<gene>
    <name evidence="2" type="ORF">ACFPPB_00530</name>
</gene>
<dbReference type="CDD" id="cd18683">
    <property type="entry name" value="PIN_VapC-like"/>
    <property type="match status" value="1"/>
</dbReference>
<sequence>MIGLDTNVLVRYIMQDDVAQSAKASVLLDTLTVDAPGWISIVSVIELVWVLGGCYGLDRTQLFDALEALLRTKELRVDRAEVVWKAVRSCSGSKVDFADCLIACSAASVGCDRIMTFDRAAAKHAGMSLIA</sequence>
<dbReference type="Proteomes" id="UP001596111">
    <property type="component" value="Unassembled WGS sequence"/>
</dbReference>
<dbReference type="EMBL" id="JBHSNG010000001">
    <property type="protein sequence ID" value="MFC5579603.1"/>
    <property type="molecule type" value="Genomic_DNA"/>
</dbReference>
<dbReference type="SUPFAM" id="SSF88723">
    <property type="entry name" value="PIN domain-like"/>
    <property type="match status" value="1"/>
</dbReference>
<dbReference type="PANTHER" id="PTHR39664">
    <property type="match status" value="1"/>
</dbReference>
<dbReference type="Gene3D" id="3.40.50.1010">
    <property type="entry name" value="5'-nuclease"/>
    <property type="match status" value="1"/>
</dbReference>